<reference evidence="1 2" key="1">
    <citation type="submission" date="2024-04" db="EMBL/GenBank/DDBJ databases">
        <authorList>
            <consortium name="Genoscope - CEA"/>
            <person name="William W."/>
        </authorList>
    </citation>
    <scope>NUCLEOTIDE SEQUENCE [LARGE SCALE GENOMIC DNA]</scope>
</reference>
<proteinExistence type="predicted"/>
<dbReference type="EMBL" id="CAXITT010000195">
    <property type="protein sequence ID" value="CAL1535246.1"/>
    <property type="molecule type" value="Genomic_DNA"/>
</dbReference>
<evidence type="ECO:0000313" key="2">
    <source>
        <dbReference type="Proteomes" id="UP001497497"/>
    </source>
</evidence>
<name>A0AAV2HMG6_LYMST</name>
<comment type="caution">
    <text evidence="1">The sequence shown here is derived from an EMBL/GenBank/DDBJ whole genome shotgun (WGS) entry which is preliminary data.</text>
</comment>
<feature type="non-terminal residue" evidence="1">
    <location>
        <position position="1"/>
    </location>
</feature>
<sequence>CIQFCETKTNGIPIEESDSITLTCPNLERPQSTNVTYENGEQETIAVFTDTNCTVYTEGSHCYTNGGNVSFVTIPVSNKTRSIISFSCDYSKDIPVQFYARPSDLFCYDPILDATKTKIKIKCETTKIYPHAVCVFLNALNQSIQGNVSYSLHESYGSPGYYRSDCSLEVTARKLVSDH</sequence>
<protein>
    <submittedName>
        <fullName evidence="1">Uncharacterized protein</fullName>
    </submittedName>
</protein>
<organism evidence="1 2">
    <name type="scientific">Lymnaea stagnalis</name>
    <name type="common">Great pond snail</name>
    <name type="synonym">Helix stagnalis</name>
    <dbReference type="NCBI Taxonomy" id="6523"/>
    <lineage>
        <taxon>Eukaryota</taxon>
        <taxon>Metazoa</taxon>
        <taxon>Spiralia</taxon>
        <taxon>Lophotrochozoa</taxon>
        <taxon>Mollusca</taxon>
        <taxon>Gastropoda</taxon>
        <taxon>Heterobranchia</taxon>
        <taxon>Euthyneura</taxon>
        <taxon>Panpulmonata</taxon>
        <taxon>Hygrophila</taxon>
        <taxon>Lymnaeoidea</taxon>
        <taxon>Lymnaeidae</taxon>
        <taxon>Lymnaea</taxon>
    </lineage>
</organism>
<keyword evidence="2" id="KW-1185">Reference proteome</keyword>
<evidence type="ECO:0000313" key="1">
    <source>
        <dbReference type="EMBL" id="CAL1535246.1"/>
    </source>
</evidence>
<dbReference type="Proteomes" id="UP001497497">
    <property type="component" value="Unassembled WGS sequence"/>
</dbReference>
<gene>
    <name evidence="1" type="ORF">GSLYS_00009206001</name>
</gene>
<accession>A0AAV2HMG6</accession>
<dbReference type="AlphaFoldDB" id="A0AAV2HMG6"/>